<dbReference type="EMBL" id="VSSQ01000676">
    <property type="protein sequence ID" value="MPL99601.1"/>
    <property type="molecule type" value="Genomic_DNA"/>
</dbReference>
<protein>
    <submittedName>
        <fullName evidence="1">Uncharacterized protein</fullName>
    </submittedName>
</protein>
<reference evidence="1" key="1">
    <citation type="submission" date="2019-08" db="EMBL/GenBank/DDBJ databases">
        <authorList>
            <person name="Kucharzyk K."/>
            <person name="Murdoch R.W."/>
            <person name="Higgins S."/>
            <person name="Loffler F."/>
        </authorList>
    </citation>
    <scope>NUCLEOTIDE SEQUENCE</scope>
</reference>
<gene>
    <name evidence="1" type="ORF">SDC9_45819</name>
</gene>
<accession>A0A644W791</accession>
<sequence>MIQEPGNFRGCEIRAEKQSAFLLEKRSIDMLFQLLDELRAPEVLPDDCIVPDLAGFWIPGNDCLSLVGDADARNVTAFEVGRLQSLADALRAVVPNLPRIVLDPTGLGINLLVFQLIRRDETSFLVKHNKTGTGRALVQSSNVFHANPPL</sequence>
<organism evidence="1">
    <name type="scientific">bioreactor metagenome</name>
    <dbReference type="NCBI Taxonomy" id="1076179"/>
    <lineage>
        <taxon>unclassified sequences</taxon>
        <taxon>metagenomes</taxon>
        <taxon>ecological metagenomes</taxon>
    </lineage>
</organism>
<name>A0A644W791_9ZZZZ</name>
<comment type="caution">
    <text evidence="1">The sequence shown here is derived from an EMBL/GenBank/DDBJ whole genome shotgun (WGS) entry which is preliminary data.</text>
</comment>
<evidence type="ECO:0000313" key="1">
    <source>
        <dbReference type="EMBL" id="MPL99601.1"/>
    </source>
</evidence>
<dbReference type="AlphaFoldDB" id="A0A644W791"/>
<proteinExistence type="predicted"/>